<keyword evidence="2" id="KW-1185">Reference proteome</keyword>
<dbReference type="PANTHER" id="PTHR12277:SF64">
    <property type="entry name" value="SUPERFAMILY HYDROLASE, PUTATIVE (AFU_ORTHOLOGUE AFUA_3G01760)-RELATED"/>
    <property type="match status" value="1"/>
</dbReference>
<sequence length="383" mass="43440">MVAPPLLRHLPLSRRHWPKLIQVRRQWRQGLLTNPQKPQLARQLHSMQWAAPPLILTGLFLALWSWKCMMMVLFQNTIIYNPFMPPNARSMKIEDFKKQCRGTQWREERIRSLDGTEIALCISDDPAPAAGVDPKTPVYILYFQGNASSIPPRLPDLSWVIRTLREESKTVSYTMVCLSYRGYWTSHDRPSETGINKDSEAALRWISSLHHMRDPEKQMPDPVTVLYGQSVGCGFATNLAATTETMPIHGLVLETPFESTRAMLKALYPQKWLPYQHLWPFLRNHLDTWTNIGVIASRSPPPGFGVSIVEAAKDELVPSEHGDRLYKRCQDVGIPVERQKVRGAYHNDAIVRMQGKTAVVHSIASAVARIAQNGPRNGGIVTK</sequence>
<reference evidence="2" key="1">
    <citation type="submission" date="2019-06" db="EMBL/GenBank/DDBJ databases">
        <authorList>
            <person name="Broberg M."/>
        </authorList>
    </citation>
    <scope>NUCLEOTIDE SEQUENCE [LARGE SCALE GENOMIC DNA]</scope>
</reference>
<dbReference type="OrthoDB" id="10249433at2759"/>
<proteinExistence type="predicted"/>
<dbReference type="GO" id="GO:0016020">
    <property type="term" value="C:membrane"/>
    <property type="evidence" value="ECO:0007669"/>
    <property type="project" value="TreeGrafter"/>
</dbReference>
<dbReference type="PANTHER" id="PTHR12277">
    <property type="entry name" value="ALPHA/BETA HYDROLASE DOMAIN-CONTAINING PROTEIN"/>
    <property type="match status" value="1"/>
</dbReference>
<name>A0A9N9XZL2_9HYPO</name>
<reference evidence="1 2" key="2">
    <citation type="submission" date="2021-10" db="EMBL/GenBank/DDBJ databases">
        <authorList>
            <person name="Piombo E."/>
        </authorList>
    </citation>
    <scope>NUCLEOTIDE SEQUENCE [LARGE SCALE GENOMIC DNA]</scope>
</reference>
<dbReference type="InterPro" id="IPR029058">
    <property type="entry name" value="AB_hydrolase_fold"/>
</dbReference>
<gene>
    <name evidence="1" type="ORF">CBYS24578_00013592</name>
</gene>
<dbReference type="EMBL" id="CABFNO020001407">
    <property type="protein sequence ID" value="CAG9986946.1"/>
    <property type="molecule type" value="Genomic_DNA"/>
</dbReference>
<accession>A0A9N9XZL2</accession>
<organism evidence="1 2">
    <name type="scientific">Clonostachys byssicola</name>
    <dbReference type="NCBI Taxonomy" id="160290"/>
    <lineage>
        <taxon>Eukaryota</taxon>
        <taxon>Fungi</taxon>
        <taxon>Dikarya</taxon>
        <taxon>Ascomycota</taxon>
        <taxon>Pezizomycotina</taxon>
        <taxon>Sordariomycetes</taxon>
        <taxon>Hypocreomycetidae</taxon>
        <taxon>Hypocreales</taxon>
        <taxon>Bionectriaceae</taxon>
        <taxon>Clonostachys</taxon>
    </lineage>
</organism>
<evidence type="ECO:0000313" key="2">
    <source>
        <dbReference type="Proteomes" id="UP000754883"/>
    </source>
</evidence>
<evidence type="ECO:0000313" key="1">
    <source>
        <dbReference type="EMBL" id="CAG9986946.1"/>
    </source>
</evidence>
<protein>
    <submittedName>
        <fullName evidence="1">Uncharacterized protein</fullName>
    </submittedName>
</protein>
<dbReference type="GO" id="GO:0008474">
    <property type="term" value="F:palmitoyl-(protein) hydrolase activity"/>
    <property type="evidence" value="ECO:0007669"/>
    <property type="project" value="TreeGrafter"/>
</dbReference>
<dbReference type="Proteomes" id="UP000754883">
    <property type="component" value="Unassembled WGS sequence"/>
</dbReference>
<comment type="caution">
    <text evidence="1">The sequence shown here is derived from an EMBL/GenBank/DDBJ whole genome shotgun (WGS) entry which is preliminary data.</text>
</comment>
<dbReference type="AlphaFoldDB" id="A0A9N9XZL2"/>
<dbReference type="Gene3D" id="3.40.50.1820">
    <property type="entry name" value="alpha/beta hydrolase"/>
    <property type="match status" value="1"/>
</dbReference>
<dbReference type="SUPFAM" id="SSF53474">
    <property type="entry name" value="alpha/beta-Hydrolases"/>
    <property type="match status" value="1"/>
</dbReference>